<accession>A0AAN9RZZ4</accession>
<proteinExistence type="predicted"/>
<reference evidence="1 2" key="1">
    <citation type="submission" date="2024-01" db="EMBL/GenBank/DDBJ databases">
        <title>The genomes of 5 underutilized Papilionoideae crops provide insights into root nodulation and disease resistanc.</title>
        <authorList>
            <person name="Jiang F."/>
        </authorList>
    </citation>
    <scope>NUCLEOTIDE SEQUENCE [LARGE SCALE GENOMIC DNA]</scope>
    <source>
        <strain evidence="1">DUOXIRENSHENG_FW03</strain>
        <tissue evidence="1">Leaves</tissue>
    </source>
</reference>
<sequence length="99" mass="11143">MKCWRRTIFWACNQIQGRGDAIFGLAIEDVLGLLVLEQIGLDPNEEECEGFVEGERLVEIKVGSEVEARTSEAIVWGSGLRVWLLGNRVWLLPLVTSKE</sequence>
<keyword evidence="2" id="KW-1185">Reference proteome</keyword>
<name>A0AAN9RZZ4_PSOTE</name>
<dbReference type="EMBL" id="JAYMYS010000007">
    <property type="protein sequence ID" value="KAK7386462.1"/>
    <property type="molecule type" value="Genomic_DNA"/>
</dbReference>
<evidence type="ECO:0000313" key="1">
    <source>
        <dbReference type="EMBL" id="KAK7386462.1"/>
    </source>
</evidence>
<organism evidence="1 2">
    <name type="scientific">Psophocarpus tetragonolobus</name>
    <name type="common">Winged bean</name>
    <name type="synonym">Dolichos tetragonolobus</name>
    <dbReference type="NCBI Taxonomy" id="3891"/>
    <lineage>
        <taxon>Eukaryota</taxon>
        <taxon>Viridiplantae</taxon>
        <taxon>Streptophyta</taxon>
        <taxon>Embryophyta</taxon>
        <taxon>Tracheophyta</taxon>
        <taxon>Spermatophyta</taxon>
        <taxon>Magnoliopsida</taxon>
        <taxon>eudicotyledons</taxon>
        <taxon>Gunneridae</taxon>
        <taxon>Pentapetalae</taxon>
        <taxon>rosids</taxon>
        <taxon>fabids</taxon>
        <taxon>Fabales</taxon>
        <taxon>Fabaceae</taxon>
        <taxon>Papilionoideae</taxon>
        <taxon>50 kb inversion clade</taxon>
        <taxon>NPAAA clade</taxon>
        <taxon>indigoferoid/millettioid clade</taxon>
        <taxon>Phaseoleae</taxon>
        <taxon>Psophocarpus</taxon>
    </lineage>
</organism>
<gene>
    <name evidence="1" type="ORF">VNO78_26704</name>
</gene>
<protein>
    <submittedName>
        <fullName evidence="1">Uncharacterized protein</fullName>
    </submittedName>
</protein>
<comment type="caution">
    <text evidence="1">The sequence shown here is derived from an EMBL/GenBank/DDBJ whole genome shotgun (WGS) entry which is preliminary data.</text>
</comment>
<evidence type="ECO:0000313" key="2">
    <source>
        <dbReference type="Proteomes" id="UP001386955"/>
    </source>
</evidence>
<dbReference type="Proteomes" id="UP001386955">
    <property type="component" value="Unassembled WGS sequence"/>
</dbReference>
<dbReference type="AlphaFoldDB" id="A0AAN9RZZ4"/>